<dbReference type="SUPFAM" id="SSF48264">
    <property type="entry name" value="Cytochrome P450"/>
    <property type="match status" value="1"/>
</dbReference>
<dbReference type="PROSITE" id="PS00086">
    <property type="entry name" value="CYTOCHROME_P450"/>
    <property type="match status" value="1"/>
</dbReference>
<keyword evidence="5 7" id="KW-0408">Iron</keyword>
<proteinExistence type="inferred from homology"/>
<dbReference type="InterPro" id="IPR017972">
    <property type="entry name" value="Cyt_P450_CS"/>
</dbReference>
<dbReference type="CDD" id="cd11030">
    <property type="entry name" value="CYP105-like"/>
    <property type="match status" value="1"/>
</dbReference>
<dbReference type="FunFam" id="1.10.630.10:FF:000018">
    <property type="entry name" value="Cytochrome P450 monooxygenase"/>
    <property type="match status" value="1"/>
</dbReference>
<dbReference type="RefSeq" id="WP_063766504.1">
    <property type="nucleotide sequence ID" value="NZ_JOEF01000001.1"/>
</dbReference>
<keyword evidence="9" id="KW-1185">Reference proteome</keyword>
<evidence type="ECO:0000256" key="7">
    <source>
        <dbReference type="RuleBase" id="RU000461"/>
    </source>
</evidence>
<dbReference type="GO" id="GO:0020037">
    <property type="term" value="F:heme binding"/>
    <property type="evidence" value="ECO:0007669"/>
    <property type="project" value="InterPro"/>
</dbReference>
<evidence type="ECO:0000256" key="2">
    <source>
        <dbReference type="ARBA" id="ARBA00022617"/>
    </source>
</evidence>
<evidence type="ECO:0000256" key="3">
    <source>
        <dbReference type="ARBA" id="ARBA00022723"/>
    </source>
</evidence>
<dbReference type="Gene3D" id="1.10.630.10">
    <property type="entry name" value="Cytochrome P450"/>
    <property type="match status" value="1"/>
</dbReference>
<reference evidence="8 9" key="1">
    <citation type="submission" date="2016-10" db="EMBL/GenBank/DDBJ databases">
        <authorList>
            <person name="de Groot N.N."/>
        </authorList>
    </citation>
    <scope>NUCLEOTIDE SEQUENCE [LARGE SCALE GENOMIC DNA]</scope>
    <source>
        <strain evidence="8 9">DSM 44149</strain>
    </source>
</reference>
<dbReference type="EMBL" id="LT629701">
    <property type="protein sequence ID" value="SDN39391.1"/>
    <property type="molecule type" value="Genomic_DNA"/>
</dbReference>
<dbReference type="PANTHER" id="PTHR46696">
    <property type="entry name" value="P450, PUTATIVE (EUROFUNG)-RELATED"/>
    <property type="match status" value="1"/>
</dbReference>
<dbReference type="GO" id="GO:0004497">
    <property type="term" value="F:monooxygenase activity"/>
    <property type="evidence" value="ECO:0007669"/>
    <property type="project" value="UniProtKB-KW"/>
</dbReference>
<dbReference type="Proteomes" id="UP000183376">
    <property type="component" value="Chromosome I"/>
</dbReference>
<comment type="similarity">
    <text evidence="1 7">Belongs to the cytochrome P450 family.</text>
</comment>
<evidence type="ECO:0000313" key="8">
    <source>
        <dbReference type="EMBL" id="SDN39391.1"/>
    </source>
</evidence>
<organism evidence="8 9">
    <name type="scientific">Allokutzneria albata</name>
    <name type="common">Kibdelosporangium albatum</name>
    <dbReference type="NCBI Taxonomy" id="211114"/>
    <lineage>
        <taxon>Bacteria</taxon>
        <taxon>Bacillati</taxon>
        <taxon>Actinomycetota</taxon>
        <taxon>Actinomycetes</taxon>
        <taxon>Pseudonocardiales</taxon>
        <taxon>Pseudonocardiaceae</taxon>
        <taxon>Allokutzneria</taxon>
    </lineage>
</organism>
<name>A0A1H0B145_ALLAB</name>
<sequence length="412" mass="44830">MDYPMRRDDPFHPPPDYARLRAELPVSRVRLRTGQRVWFVTRQADAKVVLGDPAFSSVPSAPGYPAIRPLPEGPPPPGVFLAMDPPEHTRFRRMLTGEFTVKRMAALRPVIDEVIADCLAELTAVDGPVDLVEVFARPVPSLVICELLGVPRSDREFFNERSQVQLDRAASASAVAQAVEELRVYLDGLVRSKTADPGDDLLSRLVVQRLRTGELTHEELVGIARLLLVAGHETTANMIGLSVLTLLAQRSRWEELCADPGLVPGAVEELLRFSSVVQQGVARAVVAEISVGGQRMRPGEGVLVALASADRDERVFADPDTLDLRRPAGRHIAFGFGVHQCLGQMLARAELVAALTALTRSVPGLRLAIDPADVEFRPDMAVYGISALPVTITARVGEGRWRTARPGPAVGR</sequence>
<dbReference type="PANTHER" id="PTHR46696:SF1">
    <property type="entry name" value="CYTOCHROME P450 YJIB-RELATED"/>
    <property type="match status" value="1"/>
</dbReference>
<keyword evidence="6 7" id="KW-0503">Monooxygenase</keyword>
<keyword evidence="3 7" id="KW-0479">Metal-binding</keyword>
<keyword evidence="2 7" id="KW-0349">Heme</keyword>
<dbReference type="InterPro" id="IPR036396">
    <property type="entry name" value="Cyt_P450_sf"/>
</dbReference>
<gene>
    <name evidence="8" type="ORF">SAMN04489726_6413</name>
</gene>
<dbReference type="InterPro" id="IPR001128">
    <property type="entry name" value="Cyt_P450"/>
</dbReference>
<dbReference type="Pfam" id="PF00067">
    <property type="entry name" value="p450"/>
    <property type="match status" value="1"/>
</dbReference>
<evidence type="ECO:0000256" key="5">
    <source>
        <dbReference type="ARBA" id="ARBA00023004"/>
    </source>
</evidence>
<evidence type="ECO:0000256" key="1">
    <source>
        <dbReference type="ARBA" id="ARBA00010617"/>
    </source>
</evidence>
<dbReference type="eggNOG" id="COG2124">
    <property type="taxonomic scope" value="Bacteria"/>
</dbReference>
<protein>
    <submittedName>
        <fullName evidence="8">Cytochrome P450</fullName>
    </submittedName>
</protein>
<dbReference type="PRINTS" id="PR00385">
    <property type="entry name" value="P450"/>
</dbReference>
<keyword evidence="4 7" id="KW-0560">Oxidoreductase</keyword>
<dbReference type="STRING" id="211114.SAMN04489726_6413"/>
<evidence type="ECO:0000256" key="4">
    <source>
        <dbReference type="ARBA" id="ARBA00023002"/>
    </source>
</evidence>
<dbReference type="GO" id="GO:0016705">
    <property type="term" value="F:oxidoreductase activity, acting on paired donors, with incorporation or reduction of molecular oxygen"/>
    <property type="evidence" value="ECO:0007669"/>
    <property type="project" value="InterPro"/>
</dbReference>
<dbReference type="GO" id="GO:0005506">
    <property type="term" value="F:iron ion binding"/>
    <property type="evidence" value="ECO:0007669"/>
    <property type="project" value="InterPro"/>
</dbReference>
<dbReference type="PRINTS" id="PR00359">
    <property type="entry name" value="BP450"/>
</dbReference>
<dbReference type="InterPro" id="IPR002397">
    <property type="entry name" value="Cyt_P450_B"/>
</dbReference>
<dbReference type="AlphaFoldDB" id="A0A1H0B145"/>
<evidence type="ECO:0000256" key="6">
    <source>
        <dbReference type="ARBA" id="ARBA00023033"/>
    </source>
</evidence>
<evidence type="ECO:0000313" key="9">
    <source>
        <dbReference type="Proteomes" id="UP000183376"/>
    </source>
</evidence>
<accession>A0A1H0B145</accession>